<keyword evidence="2" id="KW-0813">Transport</keyword>
<dbReference type="GO" id="GO:0016020">
    <property type="term" value="C:membrane"/>
    <property type="evidence" value="ECO:0007669"/>
    <property type="project" value="InterPro"/>
</dbReference>
<feature type="domain" description="ABC transporter" evidence="5">
    <location>
        <begin position="22"/>
        <end position="242"/>
    </location>
</feature>
<name>A0A328UHV8_9FIRM</name>
<dbReference type="GO" id="GO:0005524">
    <property type="term" value="F:ATP binding"/>
    <property type="evidence" value="ECO:0007669"/>
    <property type="project" value="UniProtKB-KW"/>
</dbReference>
<keyword evidence="4 6" id="KW-0067">ATP-binding</keyword>
<dbReference type="AlphaFoldDB" id="A0A328UHV8"/>
<dbReference type="InterPro" id="IPR003439">
    <property type="entry name" value="ABC_transporter-like_ATP-bd"/>
</dbReference>
<dbReference type="Proteomes" id="UP000249377">
    <property type="component" value="Unassembled WGS sequence"/>
</dbReference>
<dbReference type="PROSITE" id="PS00211">
    <property type="entry name" value="ABC_TRANSPORTER_1"/>
    <property type="match status" value="1"/>
</dbReference>
<reference evidence="6 7" key="1">
    <citation type="submission" date="2018-06" db="EMBL/GenBank/DDBJ databases">
        <title>Noncontiguous genome sequence of Ruminococcaceae bacterium ASD2818.</title>
        <authorList>
            <person name="Chaplin A.V."/>
            <person name="Sokolova S.R."/>
            <person name="Kochetkova T.O."/>
            <person name="Goltsov A.Y."/>
            <person name="Trofimov D.Y."/>
            <person name="Efimov B.A."/>
        </authorList>
    </citation>
    <scope>NUCLEOTIDE SEQUENCE [LARGE SCALE GENOMIC DNA]</scope>
    <source>
        <strain evidence="6 7">ASD2818</strain>
    </source>
</reference>
<proteinExistence type="inferred from homology"/>
<dbReference type="SMART" id="SM00382">
    <property type="entry name" value="AAA"/>
    <property type="match status" value="1"/>
</dbReference>
<dbReference type="InterPro" id="IPR017871">
    <property type="entry name" value="ABC_transporter-like_CS"/>
</dbReference>
<evidence type="ECO:0000256" key="3">
    <source>
        <dbReference type="ARBA" id="ARBA00022741"/>
    </source>
</evidence>
<dbReference type="Gene3D" id="3.40.50.300">
    <property type="entry name" value="P-loop containing nucleotide triphosphate hydrolases"/>
    <property type="match status" value="1"/>
</dbReference>
<evidence type="ECO:0000259" key="5">
    <source>
        <dbReference type="PROSITE" id="PS50893"/>
    </source>
</evidence>
<accession>A0A328UHV8</accession>
<dbReference type="SUPFAM" id="SSF52540">
    <property type="entry name" value="P-loop containing nucleoside triphosphate hydrolases"/>
    <property type="match status" value="1"/>
</dbReference>
<protein>
    <submittedName>
        <fullName evidence="6">ABC transporter ATP-binding protein</fullName>
    </submittedName>
</protein>
<dbReference type="InterPro" id="IPR027417">
    <property type="entry name" value="P-loop_NTPase"/>
</dbReference>
<keyword evidence="7" id="KW-1185">Reference proteome</keyword>
<dbReference type="PANTHER" id="PTHR46743:SF2">
    <property type="entry name" value="TEICHOIC ACIDS EXPORT ATP-BINDING PROTEIN TAGH"/>
    <property type="match status" value="1"/>
</dbReference>
<comment type="similarity">
    <text evidence="1">Belongs to the ABC transporter superfamily.</text>
</comment>
<keyword evidence="3" id="KW-0547">Nucleotide-binding</keyword>
<evidence type="ECO:0000313" key="7">
    <source>
        <dbReference type="Proteomes" id="UP000249377"/>
    </source>
</evidence>
<dbReference type="GO" id="GO:0016887">
    <property type="term" value="F:ATP hydrolysis activity"/>
    <property type="evidence" value="ECO:0007669"/>
    <property type="project" value="InterPro"/>
</dbReference>
<dbReference type="InterPro" id="IPR015860">
    <property type="entry name" value="ABC_transpr_TagH-like"/>
</dbReference>
<organism evidence="6 7">
    <name type="scientific">Hydrogeniiclostridium mannosilyticum</name>
    <dbReference type="NCBI Taxonomy" id="2764322"/>
    <lineage>
        <taxon>Bacteria</taxon>
        <taxon>Bacillati</taxon>
        <taxon>Bacillota</taxon>
        <taxon>Clostridia</taxon>
        <taxon>Eubacteriales</taxon>
        <taxon>Acutalibacteraceae</taxon>
        <taxon>Hydrogeniiclostridium</taxon>
    </lineage>
</organism>
<dbReference type="GO" id="GO:0140359">
    <property type="term" value="F:ABC-type transporter activity"/>
    <property type="evidence" value="ECO:0007669"/>
    <property type="project" value="InterPro"/>
</dbReference>
<comment type="caution">
    <text evidence="6">The sequence shown here is derived from an EMBL/GenBank/DDBJ whole genome shotgun (WGS) entry which is preliminary data.</text>
</comment>
<dbReference type="InterPro" id="IPR003593">
    <property type="entry name" value="AAA+_ATPase"/>
</dbReference>
<dbReference type="PROSITE" id="PS50893">
    <property type="entry name" value="ABC_TRANSPORTER_2"/>
    <property type="match status" value="1"/>
</dbReference>
<evidence type="ECO:0000256" key="2">
    <source>
        <dbReference type="ARBA" id="ARBA00022448"/>
    </source>
</evidence>
<sequence length="242" mass="26756">MKPIITVQDVSMMFRLSKNKEYRLKEYFLNAVRGHLAFEEFWALKHISFELSKGESLGLVGVNGSGKSTLLKLIAGIMRPTSGMIKTIGTIAPLIEINGGFDRTLTARENIYLTGAMHGHTRAYMNKRFDEIVDFAELGAFVDAPVATYSSGMLSRLGFAIATLTNADIVIADEVLAVGDAKFRKKCEDRMKKMLDAGTTILFVSHSTPQVKKICQKAVWLDKGVVKMMGTSDEVCKAYEQS</sequence>
<dbReference type="EMBL" id="QLYR01000001">
    <property type="protein sequence ID" value="RAQ30362.1"/>
    <property type="molecule type" value="Genomic_DNA"/>
</dbReference>
<gene>
    <name evidence="6" type="ORF">DPQ25_02335</name>
</gene>
<evidence type="ECO:0000256" key="4">
    <source>
        <dbReference type="ARBA" id="ARBA00022840"/>
    </source>
</evidence>
<dbReference type="CDD" id="cd03220">
    <property type="entry name" value="ABC_KpsT_Wzt"/>
    <property type="match status" value="1"/>
</dbReference>
<dbReference type="RefSeq" id="WP_112331559.1">
    <property type="nucleotide sequence ID" value="NZ_JADPHD010000001.1"/>
</dbReference>
<dbReference type="Pfam" id="PF00005">
    <property type="entry name" value="ABC_tran"/>
    <property type="match status" value="1"/>
</dbReference>
<dbReference type="InterPro" id="IPR050683">
    <property type="entry name" value="Bact_Polysacc_Export_ATP-bd"/>
</dbReference>
<evidence type="ECO:0000313" key="6">
    <source>
        <dbReference type="EMBL" id="RAQ30362.1"/>
    </source>
</evidence>
<dbReference type="PANTHER" id="PTHR46743">
    <property type="entry name" value="TEICHOIC ACIDS EXPORT ATP-BINDING PROTEIN TAGH"/>
    <property type="match status" value="1"/>
</dbReference>
<evidence type="ECO:0000256" key="1">
    <source>
        <dbReference type="ARBA" id="ARBA00005417"/>
    </source>
</evidence>